<accession>A0AAD8VZW8</accession>
<dbReference type="EMBL" id="JAUUTY010000005">
    <property type="protein sequence ID" value="KAK1627346.1"/>
    <property type="molecule type" value="Genomic_DNA"/>
</dbReference>
<reference evidence="1" key="1">
    <citation type="submission" date="2023-07" db="EMBL/GenBank/DDBJ databases">
        <title>A chromosome-level genome assembly of Lolium multiflorum.</title>
        <authorList>
            <person name="Chen Y."/>
            <person name="Copetti D."/>
            <person name="Kolliker R."/>
            <person name="Studer B."/>
        </authorList>
    </citation>
    <scope>NUCLEOTIDE SEQUENCE</scope>
    <source>
        <strain evidence="1">02402/16</strain>
        <tissue evidence="1">Leaf</tissue>
    </source>
</reference>
<evidence type="ECO:0000313" key="1">
    <source>
        <dbReference type="EMBL" id="KAK1627346.1"/>
    </source>
</evidence>
<proteinExistence type="predicted"/>
<sequence>MKTMAVCKATMLKLLMLKAVVWVVVLAVVLVKHSVVVVLSPSEPNVFLNNKKMVWQGVLTVDAYYMEMDMLMQRAHVRESLEMTLQRFLNGLRFNIKGIVRHHIYATMNELLHHAREAESQLAEEL</sequence>
<dbReference type="AlphaFoldDB" id="A0AAD8VZW8"/>
<evidence type="ECO:0000313" key="2">
    <source>
        <dbReference type="Proteomes" id="UP001231189"/>
    </source>
</evidence>
<keyword evidence="2" id="KW-1185">Reference proteome</keyword>
<comment type="caution">
    <text evidence="1">The sequence shown here is derived from an EMBL/GenBank/DDBJ whole genome shotgun (WGS) entry which is preliminary data.</text>
</comment>
<gene>
    <name evidence="1" type="ORF">QYE76_001661</name>
</gene>
<organism evidence="1 2">
    <name type="scientific">Lolium multiflorum</name>
    <name type="common">Italian ryegrass</name>
    <name type="synonym">Lolium perenne subsp. multiflorum</name>
    <dbReference type="NCBI Taxonomy" id="4521"/>
    <lineage>
        <taxon>Eukaryota</taxon>
        <taxon>Viridiplantae</taxon>
        <taxon>Streptophyta</taxon>
        <taxon>Embryophyta</taxon>
        <taxon>Tracheophyta</taxon>
        <taxon>Spermatophyta</taxon>
        <taxon>Magnoliopsida</taxon>
        <taxon>Liliopsida</taxon>
        <taxon>Poales</taxon>
        <taxon>Poaceae</taxon>
        <taxon>BOP clade</taxon>
        <taxon>Pooideae</taxon>
        <taxon>Poodae</taxon>
        <taxon>Poeae</taxon>
        <taxon>Poeae Chloroplast Group 2 (Poeae type)</taxon>
        <taxon>Loliodinae</taxon>
        <taxon>Loliinae</taxon>
        <taxon>Lolium</taxon>
    </lineage>
</organism>
<name>A0AAD8VZW8_LOLMU</name>
<dbReference type="Proteomes" id="UP001231189">
    <property type="component" value="Unassembled WGS sequence"/>
</dbReference>
<protein>
    <submittedName>
        <fullName evidence="1">Uncharacterized protein</fullName>
    </submittedName>
</protein>